<dbReference type="InterPro" id="IPR032710">
    <property type="entry name" value="NTF2-like_dom_sf"/>
</dbReference>
<accession>A0ABT2ZHE1</accession>
<gene>
    <name evidence="1" type="ORF">OEW28_18135</name>
</gene>
<dbReference type="Gene3D" id="3.10.450.50">
    <property type="match status" value="1"/>
</dbReference>
<dbReference type="Pfam" id="PF12893">
    <property type="entry name" value="Lumazine_bd_2"/>
    <property type="match status" value="1"/>
</dbReference>
<reference evidence="1 2" key="1">
    <citation type="submission" date="2022-10" db="EMBL/GenBank/DDBJ databases">
        <title>Defluviimonas sp. nov., isolated from ocean surface water.</title>
        <authorList>
            <person name="He W."/>
            <person name="Wang L."/>
            <person name="Zhang D.-F."/>
        </authorList>
    </citation>
    <scope>NUCLEOTIDE SEQUENCE [LARGE SCALE GENOMIC DNA]</scope>
    <source>
        <strain evidence="1 2">WL0002</strain>
    </source>
</reference>
<evidence type="ECO:0000313" key="1">
    <source>
        <dbReference type="EMBL" id="MCV2870537.1"/>
    </source>
</evidence>
<dbReference type="EMBL" id="JAOWKY010000006">
    <property type="protein sequence ID" value="MCV2870537.1"/>
    <property type="molecule type" value="Genomic_DNA"/>
</dbReference>
<keyword evidence="2" id="KW-1185">Reference proteome</keyword>
<protein>
    <submittedName>
        <fullName evidence="1">Nuclear transport factor 2 family protein</fullName>
    </submittedName>
</protein>
<dbReference type="RefSeq" id="WP_263736213.1">
    <property type="nucleotide sequence ID" value="NZ_JAOWKY010000006.1"/>
</dbReference>
<organism evidence="1 2">
    <name type="scientific">Albidovulum marisflavi</name>
    <dbReference type="NCBI Taxonomy" id="2984159"/>
    <lineage>
        <taxon>Bacteria</taxon>
        <taxon>Pseudomonadati</taxon>
        <taxon>Pseudomonadota</taxon>
        <taxon>Alphaproteobacteria</taxon>
        <taxon>Rhodobacterales</taxon>
        <taxon>Paracoccaceae</taxon>
        <taxon>Albidovulum</taxon>
    </lineage>
</organism>
<comment type="caution">
    <text evidence="1">The sequence shown here is derived from an EMBL/GenBank/DDBJ whole genome shotgun (WGS) entry which is preliminary data.</text>
</comment>
<dbReference type="SUPFAM" id="SSF54427">
    <property type="entry name" value="NTF2-like"/>
    <property type="match status" value="1"/>
</dbReference>
<dbReference type="InterPro" id="IPR039437">
    <property type="entry name" value="FrzH/put_lumazine-bd"/>
</dbReference>
<sequence>MPGFVESCDSSAAPAGSESPSWTIEEISLAGDTACARVVNQRAGESFRDSLTLLHHDGKWRIVARVFYHLGE</sequence>
<dbReference type="Proteomes" id="UP001652542">
    <property type="component" value="Unassembled WGS sequence"/>
</dbReference>
<evidence type="ECO:0000313" key="2">
    <source>
        <dbReference type="Proteomes" id="UP001652542"/>
    </source>
</evidence>
<name>A0ABT2ZHE1_9RHOB</name>
<proteinExistence type="predicted"/>